<feature type="compositionally biased region" description="Pro residues" evidence="1">
    <location>
        <begin position="138"/>
        <end position="148"/>
    </location>
</feature>
<gene>
    <name evidence="2" type="ORF">OHA22_21845</name>
</gene>
<protein>
    <recommendedName>
        <fullName evidence="3">Fibronectin type-III domain-containing protein</fullName>
    </recommendedName>
</protein>
<dbReference type="AlphaFoldDB" id="A0AAU1ZZY1"/>
<accession>A0AAU1ZZY1</accession>
<dbReference type="GO" id="GO:0005975">
    <property type="term" value="P:carbohydrate metabolic process"/>
    <property type="evidence" value="ECO:0007669"/>
    <property type="project" value="UniProtKB-ARBA"/>
</dbReference>
<reference evidence="2" key="1">
    <citation type="submission" date="2022-10" db="EMBL/GenBank/DDBJ databases">
        <title>The complete genomes of actinobacterial strains from the NBC collection.</title>
        <authorList>
            <person name="Joergensen T.S."/>
            <person name="Alvarez Arevalo M."/>
            <person name="Sterndorff E.B."/>
            <person name="Faurdal D."/>
            <person name="Vuksanovic O."/>
            <person name="Mourched A.-S."/>
            <person name="Charusanti P."/>
            <person name="Shaw S."/>
            <person name="Blin K."/>
            <person name="Weber T."/>
        </authorList>
    </citation>
    <scope>NUCLEOTIDE SEQUENCE</scope>
    <source>
        <strain evidence="2">NBC_00093</strain>
    </source>
</reference>
<evidence type="ECO:0000256" key="1">
    <source>
        <dbReference type="SAM" id="MobiDB-lite"/>
    </source>
</evidence>
<evidence type="ECO:0000313" key="2">
    <source>
        <dbReference type="EMBL" id="WTT17998.1"/>
    </source>
</evidence>
<dbReference type="Gene3D" id="2.60.40.10">
    <property type="entry name" value="Immunoglobulins"/>
    <property type="match status" value="1"/>
</dbReference>
<dbReference type="EMBL" id="CP108222">
    <property type="protein sequence ID" value="WTT17998.1"/>
    <property type="molecule type" value="Genomic_DNA"/>
</dbReference>
<sequence length="148" mass="16517">MPWVRTARESYVVTWQPVADAARYRVLRQLGNGAWTEVAATKDTSLTDYVPALGVSVFYRVEVYDAAGNTAPARDGDEGYTSAFWYPRAADVSGTYQGDNKILLRWTQPRNTFAIRWDTYRLFRGVGAPPVGEQSRPPSEPPNRSPTG</sequence>
<dbReference type="InterPro" id="IPR013783">
    <property type="entry name" value="Ig-like_fold"/>
</dbReference>
<feature type="region of interest" description="Disordered" evidence="1">
    <location>
        <begin position="128"/>
        <end position="148"/>
    </location>
</feature>
<name>A0AAU1ZZY1_9ACTN</name>
<evidence type="ECO:0008006" key="3">
    <source>
        <dbReference type="Google" id="ProtNLM"/>
    </source>
</evidence>
<proteinExistence type="predicted"/>
<organism evidence="2">
    <name type="scientific">Streptomyces sp. NBC_00093</name>
    <dbReference type="NCBI Taxonomy" id="2975649"/>
    <lineage>
        <taxon>Bacteria</taxon>
        <taxon>Bacillati</taxon>
        <taxon>Actinomycetota</taxon>
        <taxon>Actinomycetes</taxon>
        <taxon>Kitasatosporales</taxon>
        <taxon>Streptomycetaceae</taxon>
        <taxon>Streptomyces</taxon>
    </lineage>
</organism>